<organism evidence="10 11">
    <name type="scientific">Jiangella alba</name>
    <dbReference type="NCBI Taxonomy" id="561176"/>
    <lineage>
        <taxon>Bacteria</taxon>
        <taxon>Bacillati</taxon>
        <taxon>Actinomycetota</taxon>
        <taxon>Actinomycetes</taxon>
        <taxon>Jiangellales</taxon>
        <taxon>Jiangellaceae</taxon>
        <taxon>Jiangella</taxon>
    </lineage>
</organism>
<sequence length="331" mass="36881">MTTLQSGMGRERRSSRALPAPPSHPPRRSRLAARLRRDAWNWVFLTPMIVLFAGFTLWPMAASWYYSFFDWDGIGTTTDWIGWDNYTEVLGSDAFWNAFKNSFIFSLVAIFVQMPLALLFALLLNKRKLYGRDFYRLLIFLPVVTTTAVVGIVFAVMLDPAGGFVNEVLENAGLIDSPINFLGSESTALPTLLSIDLWKGFGVTLIYWLAALQTVPDELYEAGRMDGANGWQTLRHITIPVILPLGIVILLLTFQSSQAPFDLIQATTQGGPNLSTDVLSTYIYRYAFDPENAASRYGFASAVGVVFGAFTLLLTLLQAPLLKRRRTVSAQ</sequence>
<keyword evidence="3" id="KW-1003">Cell membrane</keyword>
<keyword evidence="2 7" id="KW-0813">Transport</keyword>
<evidence type="ECO:0000256" key="4">
    <source>
        <dbReference type="ARBA" id="ARBA00022692"/>
    </source>
</evidence>
<dbReference type="PANTHER" id="PTHR43227">
    <property type="entry name" value="BLL4140 PROTEIN"/>
    <property type="match status" value="1"/>
</dbReference>
<reference evidence="11" key="1">
    <citation type="submission" date="2016-10" db="EMBL/GenBank/DDBJ databases">
        <authorList>
            <person name="Varghese N."/>
            <person name="Submissions S."/>
        </authorList>
    </citation>
    <scope>NUCLEOTIDE SEQUENCE [LARGE SCALE GENOMIC DNA]</scope>
    <source>
        <strain evidence="11">DSM 45237</strain>
    </source>
</reference>
<comment type="subcellular location">
    <subcellularLocation>
        <location evidence="1 7">Cell membrane</location>
        <topology evidence="1 7">Multi-pass membrane protein</topology>
    </subcellularLocation>
</comment>
<dbReference type="PANTHER" id="PTHR43227:SF11">
    <property type="entry name" value="BLL4140 PROTEIN"/>
    <property type="match status" value="1"/>
</dbReference>
<feature type="transmembrane region" description="Helical" evidence="7">
    <location>
        <begin position="103"/>
        <end position="125"/>
    </location>
</feature>
<feature type="transmembrane region" description="Helical" evidence="7">
    <location>
        <begin position="39"/>
        <end position="61"/>
    </location>
</feature>
<dbReference type="STRING" id="561176.SAMN04488561_1589"/>
<protein>
    <submittedName>
        <fullName evidence="10">Carbohydrate ABC transporter membrane protein 1, CUT1 family</fullName>
    </submittedName>
</protein>
<dbReference type="AlphaFoldDB" id="A0A1H5JIF3"/>
<dbReference type="Proteomes" id="UP000181980">
    <property type="component" value="Unassembled WGS sequence"/>
</dbReference>
<feature type="transmembrane region" description="Helical" evidence="7">
    <location>
        <begin position="137"/>
        <end position="158"/>
    </location>
</feature>
<evidence type="ECO:0000256" key="6">
    <source>
        <dbReference type="ARBA" id="ARBA00023136"/>
    </source>
</evidence>
<evidence type="ECO:0000256" key="1">
    <source>
        <dbReference type="ARBA" id="ARBA00004651"/>
    </source>
</evidence>
<feature type="transmembrane region" description="Helical" evidence="7">
    <location>
        <begin position="236"/>
        <end position="254"/>
    </location>
</feature>
<evidence type="ECO:0000256" key="5">
    <source>
        <dbReference type="ARBA" id="ARBA00022989"/>
    </source>
</evidence>
<dbReference type="RefSeq" id="WP_216094167.1">
    <property type="nucleotide sequence ID" value="NZ_FNUC01000003.1"/>
</dbReference>
<dbReference type="EMBL" id="FNUC01000003">
    <property type="protein sequence ID" value="SEE52027.1"/>
    <property type="molecule type" value="Genomic_DNA"/>
</dbReference>
<feature type="transmembrane region" description="Helical" evidence="7">
    <location>
        <begin position="197"/>
        <end position="215"/>
    </location>
</feature>
<evidence type="ECO:0000256" key="8">
    <source>
        <dbReference type="SAM" id="MobiDB-lite"/>
    </source>
</evidence>
<dbReference type="InterPro" id="IPR000515">
    <property type="entry name" value="MetI-like"/>
</dbReference>
<dbReference type="GO" id="GO:0005886">
    <property type="term" value="C:plasma membrane"/>
    <property type="evidence" value="ECO:0007669"/>
    <property type="project" value="UniProtKB-SubCell"/>
</dbReference>
<proteinExistence type="inferred from homology"/>
<keyword evidence="4 7" id="KW-0812">Transmembrane</keyword>
<evidence type="ECO:0000313" key="10">
    <source>
        <dbReference type="EMBL" id="SEE52027.1"/>
    </source>
</evidence>
<evidence type="ECO:0000313" key="11">
    <source>
        <dbReference type="Proteomes" id="UP000181980"/>
    </source>
</evidence>
<name>A0A1H5JIF3_9ACTN</name>
<keyword evidence="11" id="KW-1185">Reference proteome</keyword>
<feature type="transmembrane region" description="Helical" evidence="7">
    <location>
        <begin position="297"/>
        <end position="317"/>
    </location>
</feature>
<evidence type="ECO:0000259" key="9">
    <source>
        <dbReference type="PROSITE" id="PS50928"/>
    </source>
</evidence>
<evidence type="ECO:0000256" key="7">
    <source>
        <dbReference type="RuleBase" id="RU363032"/>
    </source>
</evidence>
<dbReference type="InterPro" id="IPR050809">
    <property type="entry name" value="UgpAE/MalFG_permease"/>
</dbReference>
<evidence type="ECO:0000256" key="3">
    <source>
        <dbReference type="ARBA" id="ARBA00022475"/>
    </source>
</evidence>
<gene>
    <name evidence="10" type="ORF">SAMN04488561_1589</name>
</gene>
<dbReference type="Pfam" id="PF00528">
    <property type="entry name" value="BPD_transp_1"/>
    <property type="match status" value="1"/>
</dbReference>
<evidence type="ECO:0000256" key="2">
    <source>
        <dbReference type="ARBA" id="ARBA00022448"/>
    </source>
</evidence>
<keyword evidence="6 7" id="KW-0472">Membrane</keyword>
<feature type="region of interest" description="Disordered" evidence="8">
    <location>
        <begin position="1"/>
        <end position="28"/>
    </location>
</feature>
<dbReference type="PROSITE" id="PS50928">
    <property type="entry name" value="ABC_TM1"/>
    <property type="match status" value="1"/>
</dbReference>
<feature type="domain" description="ABC transmembrane type-1" evidence="9">
    <location>
        <begin position="99"/>
        <end position="318"/>
    </location>
</feature>
<dbReference type="CDD" id="cd06261">
    <property type="entry name" value="TM_PBP2"/>
    <property type="match status" value="1"/>
</dbReference>
<keyword evidence="5 7" id="KW-1133">Transmembrane helix</keyword>
<comment type="similarity">
    <text evidence="7">Belongs to the binding-protein-dependent transport system permease family.</text>
</comment>
<dbReference type="Gene3D" id="1.10.3720.10">
    <property type="entry name" value="MetI-like"/>
    <property type="match status" value="1"/>
</dbReference>
<dbReference type="GO" id="GO:0055085">
    <property type="term" value="P:transmembrane transport"/>
    <property type="evidence" value="ECO:0007669"/>
    <property type="project" value="InterPro"/>
</dbReference>
<dbReference type="InterPro" id="IPR035906">
    <property type="entry name" value="MetI-like_sf"/>
</dbReference>
<accession>A0A1H5JIF3</accession>
<dbReference type="SUPFAM" id="SSF161098">
    <property type="entry name" value="MetI-like"/>
    <property type="match status" value="1"/>
</dbReference>